<evidence type="ECO:0000259" key="1">
    <source>
        <dbReference type="Pfam" id="PF01826"/>
    </source>
</evidence>
<evidence type="ECO:0000313" key="2">
    <source>
        <dbReference type="EnsemblMetazoa" id="GPAI039215-PA"/>
    </source>
</evidence>
<dbReference type="Proteomes" id="UP000092445">
    <property type="component" value="Unassembled WGS sequence"/>
</dbReference>
<reference evidence="3" key="1">
    <citation type="submission" date="2014-03" db="EMBL/GenBank/DDBJ databases">
        <authorList>
            <person name="Aksoy S."/>
            <person name="Warren W."/>
            <person name="Wilson R.K."/>
        </authorList>
    </citation>
    <scope>NUCLEOTIDE SEQUENCE [LARGE SCALE GENOMIC DNA]</scope>
    <source>
        <strain evidence="3">IAEA</strain>
    </source>
</reference>
<dbReference type="CDD" id="cd19941">
    <property type="entry name" value="TIL"/>
    <property type="match status" value="1"/>
</dbReference>
<organism evidence="2 3">
    <name type="scientific">Glossina pallidipes</name>
    <name type="common">Tsetse fly</name>
    <dbReference type="NCBI Taxonomy" id="7398"/>
    <lineage>
        <taxon>Eukaryota</taxon>
        <taxon>Metazoa</taxon>
        <taxon>Ecdysozoa</taxon>
        <taxon>Arthropoda</taxon>
        <taxon>Hexapoda</taxon>
        <taxon>Insecta</taxon>
        <taxon>Pterygota</taxon>
        <taxon>Neoptera</taxon>
        <taxon>Endopterygota</taxon>
        <taxon>Diptera</taxon>
        <taxon>Brachycera</taxon>
        <taxon>Muscomorpha</taxon>
        <taxon>Hippoboscoidea</taxon>
        <taxon>Glossinidae</taxon>
        <taxon>Glossina</taxon>
    </lineage>
</organism>
<sequence>MCYGVISVNAHAHQYIEWITPPALDCGPNEEYAECGGGCQPECGNPYTDSCGQACVMGCGYVEQNTSVNLPSFPSTLRPFLAETKHKASLFAYLPGKDIKKKEKIIQCQEVNRQAEETMRTKNG</sequence>
<reference evidence="2" key="2">
    <citation type="submission" date="2020-05" db="UniProtKB">
        <authorList>
            <consortium name="EnsemblMetazoa"/>
        </authorList>
    </citation>
    <scope>IDENTIFICATION</scope>
    <source>
        <strain evidence="2">IAEA</strain>
    </source>
</reference>
<dbReference type="VEuPathDB" id="VectorBase:GPAI039215"/>
<name>A0A1B0AAA6_GLOPL</name>
<dbReference type="Gene3D" id="2.10.25.10">
    <property type="entry name" value="Laminin"/>
    <property type="match status" value="1"/>
</dbReference>
<feature type="domain" description="TIL" evidence="1">
    <location>
        <begin position="26"/>
        <end position="59"/>
    </location>
</feature>
<dbReference type="AlphaFoldDB" id="A0A1B0AAA6"/>
<dbReference type="EnsemblMetazoa" id="GPAI039215-RA">
    <property type="protein sequence ID" value="GPAI039215-PA"/>
    <property type="gene ID" value="GPAI039215"/>
</dbReference>
<dbReference type="InterPro" id="IPR002919">
    <property type="entry name" value="TIL_dom"/>
</dbReference>
<keyword evidence="3" id="KW-1185">Reference proteome</keyword>
<dbReference type="SUPFAM" id="SSF57567">
    <property type="entry name" value="Serine protease inhibitors"/>
    <property type="match status" value="1"/>
</dbReference>
<evidence type="ECO:0000313" key="3">
    <source>
        <dbReference type="Proteomes" id="UP000092445"/>
    </source>
</evidence>
<protein>
    <submittedName>
        <fullName evidence="2">TIL domain-containing protein</fullName>
    </submittedName>
</protein>
<dbReference type="STRING" id="7398.A0A1B0AAA6"/>
<dbReference type="InterPro" id="IPR036084">
    <property type="entry name" value="Ser_inhib-like_sf"/>
</dbReference>
<dbReference type="Pfam" id="PF01826">
    <property type="entry name" value="TIL"/>
    <property type="match status" value="1"/>
</dbReference>
<proteinExistence type="predicted"/>
<accession>A0A1B0AAA6</accession>